<evidence type="ECO:0000256" key="3">
    <source>
        <dbReference type="ARBA" id="ARBA00022525"/>
    </source>
</evidence>
<evidence type="ECO:0000313" key="7">
    <source>
        <dbReference type="Proteomes" id="UP000502823"/>
    </source>
</evidence>
<evidence type="ECO:0000256" key="1">
    <source>
        <dbReference type="ARBA" id="ARBA00004613"/>
    </source>
</evidence>
<dbReference type="AlphaFoldDB" id="A0A6L2Q4D5"/>
<feature type="domain" description="Glycoprotein hormone subunit beta" evidence="5">
    <location>
        <begin position="142"/>
        <end position="245"/>
    </location>
</feature>
<dbReference type="SUPFAM" id="SSF57501">
    <property type="entry name" value="Cystine-knot cytokines"/>
    <property type="match status" value="1"/>
</dbReference>
<dbReference type="PANTHER" id="PTHR11515:SF13">
    <property type="entry name" value="GLYCOPROTEIN HORMONE BETA 5, ISOFORM A"/>
    <property type="match status" value="1"/>
</dbReference>
<evidence type="ECO:0000313" key="6">
    <source>
        <dbReference type="EMBL" id="GFG39244.1"/>
    </source>
</evidence>
<gene>
    <name evidence="6" type="ORF">Cfor_00720</name>
</gene>
<reference evidence="7" key="1">
    <citation type="submission" date="2020-01" db="EMBL/GenBank/DDBJ databases">
        <title>Draft genome sequence of the Termite Coptotermes fromosanus.</title>
        <authorList>
            <person name="Itakura S."/>
            <person name="Yosikawa Y."/>
            <person name="Umezawa K."/>
        </authorList>
    </citation>
    <scope>NUCLEOTIDE SEQUENCE [LARGE SCALE GENOMIC DNA]</scope>
</reference>
<dbReference type="InterPro" id="IPR029034">
    <property type="entry name" value="Cystine-knot_cytokine"/>
</dbReference>
<keyword evidence="4" id="KW-1015">Disulfide bond</keyword>
<dbReference type="OrthoDB" id="10006958at2759"/>
<dbReference type="Proteomes" id="UP000502823">
    <property type="component" value="Unassembled WGS sequence"/>
</dbReference>
<dbReference type="GO" id="GO:0005615">
    <property type="term" value="C:extracellular space"/>
    <property type="evidence" value="ECO:0007669"/>
    <property type="project" value="TreeGrafter"/>
</dbReference>
<evidence type="ECO:0000256" key="4">
    <source>
        <dbReference type="ARBA" id="ARBA00023157"/>
    </source>
</evidence>
<evidence type="ECO:0000259" key="5">
    <source>
        <dbReference type="Pfam" id="PF00007"/>
    </source>
</evidence>
<comment type="similarity">
    <text evidence="2">Belongs to the glycoprotein hormones subunit beta family.</text>
</comment>
<dbReference type="PANTHER" id="PTHR11515">
    <property type="entry name" value="GLYCOPROTEIN HORMONE BETA CHAIN"/>
    <property type="match status" value="1"/>
</dbReference>
<dbReference type="CDD" id="cd00069">
    <property type="entry name" value="GHB_like"/>
    <property type="match status" value="1"/>
</dbReference>
<dbReference type="GO" id="GO:0007186">
    <property type="term" value="P:G protein-coupled receptor signaling pathway"/>
    <property type="evidence" value="ECO:0007669"/>
    <property type="project" value="TreeGrafter"/>
</dbReference>
<comment type="caution">
    <text evidence="6">The sequence shown here is derived from an EMBL/GenBank/DDBJ whole genome shotgun (WGS) entry which is preliminary data.</text>
</comment>
<proteinExistence type="inferred from homology"/>
<dbReference type="EMBL" id="BLKM01000887">
    <property type="protein sequence ID" value="GFG39244.1"/>
    <property type="molecule type" value="Genomic_DNA"/>
</dbReference>
<organism evidence="6 7">
    <name type="scientific">Coptotermes formosanus</name>
    <name type="common">Formosan subterranean termite</name>
    <dbReference type="NCBI Taxonomy" id="36987"/>
    <lineage>
        <taxon>Eukaryota</taxon>
        <taxon>Metazoa</taxon>
        <taxon>Ecdysozoa</taxon>
        <taxon>Arthropoda</taxon>
        <taxon>Hexapoda</taxon>
        <taxon>Insecta</taxon>
        <taxon>Pterygota</taxon>
        <taxon>Neoptera</taxon>
        <taxon>Polyneoptera</taxon>
        <taxon>Dictyoptera</taxon>
        <taxon>Blattodea</taxon>
        <taxon>Blattoidea</taxon>
        <taxon>Termitoidae</taxon>
        <taxon>Rhinotermitidae</taxon>
        <taxon>Coptotermes</taxon>
    </lineage>
</organism>
<dbReference type="GO" id="GO:0005737">
    <property type="term" value="C:cytoplasm"/>
    <property type="evidence" value="ECO:0007669"/>
    <property type="project" value="TreeGrafter"/>
</dbReference>
<keyword evidence="7" id="KW-1185">Reference proteome</keyword>
<dbReference type="Gene3D" id="2.10.90.10">
    <property type="entry name" value="Cystine-knot cytokines"/>
    <property type="match status" value="1"/>
</dbReference>
<comment type="subcellular location">
    <subcellularLocation>
        <location evidence="1">Secreted</location>
    </subcellularLocation>
</comment>
<dbReference type="InParanoid" id="A0A6L2Q4D5"/>
<sequence length="258" mass="29436">MTCIHTSPAHLQNFAIYQIKPKGKEKIRKATDSCFTRYINPKVHIFTRRKARHIHPYISLNYMVLVAAPHKGRDRHVVTGGKQEEVLKRRKSFLSLLQALVCRYPVLCRLPSALCFALIAALWLEVEATSLQEPILASTLECHRRVYAYKVTKTDSAGRVCWDTISVMSCWGRCDSNEISDWRFPYKRSFHPVCLHDSRAVTTVTLENCEEGVEPGTERYEYLEALSCRCMVCKSSEASCEGLRYRGQRSGPFLGGGR</sequence>
<dbReference type="InterPro" id="IPR006208">
    <property type="entry name" value="Glyco_hormone_CN"/>
</dbReference>
<dbReference type="Pfam" id="PF00007">
    <property type="entry name" value="Cys_knot"/>
    <property type="match status" value="1"/>
</dbReference>
<name>A0A6L2Q4D5_COPFO</name>
<protein>
    <recommendedName>
        <fullName evidence="5">Glycoprotein hormone subunit beta domain-containing protein</fullName>
    </recommendedName>
</protein>
<keyword evidence="3" id="KW-0964">Secreted</keyword>
<evidence type="ECO:0000256" key="2">
    <source>
        <dbReference type="ARBA" id="ARBA00006552"/>
    </source>
</evidence>
<dbReference type="GO" id="GO:0005179">
    <property type="term" value="F:hormone activity"/>
    <property type="evidence" value="ECO:0007669"/>
    <property type="project" value="InterPro"/>
</dbReference>
<dbReference type="InterPro" id="IPR001545">
    <property type="entry name" value="Gonadotropin_bsu"/>
</dbReference>
<accession>A0A6L2Q4D5</accession>